<evidence type="ECO:0000256" key="8">
    <source>
        <dbReference type="ARBA" id="ARBA00023136"/>
    </source>
</evidence>
<proteinExistence type="inferred from homology"/>
<keyword evidence="8" id="KW-0472">Membrane</keyword>
<evidence type="ECO:0000259" key="13">
    <source>
        <dbReference type="PROSITE" id="PS50195"/>
    </source>
</evidence>
<dbReference type="PROSITE" id="PS50195">
    <property type="entry name" value="PX"/>
    <property type="match status" value="1"/>
</dbReference>
<organism evidence="14 15">
    <name type="scientific">Sciurus carolinensis</name>
    <name type="common">Eastern gray squirrel</name>
    <dbReference type="NCBI Taxonomy" id="30640"/>
    <lineage>
        <taxon>Eukaryota</taxon>
        <taxon>Metazoa</taxon>
        <taxon>Chordata</taxon>
        <taxon>Craniata</taxon>
        <taxon>Vertebrata</taxon>
        <taxon>Euteleostomi</taxon>
        <taxon>Mammalia</taxon>
        <taxon>Eutheria</taxon>
        <taxon>Euarchontoglires</taxon>
        <taxon>Glires</taxon>
        <taxon>Rodentia</taxon>
        <taxon>Sciuromorpha</taxon>
        <taxon>Sciuridae</taxon>
        <taxon>Sciurinae</taxon>
        <taxon>Sciurini</taxon>
        <taxon>Sciurus</taxon>
    </lineage>
</organism>
<dbReference type="AlphaFoldDB" id="A0AA41MMV0"/>
<evidence type="ECO:0000313" key="14">
    <source>
        <dbReference type="EMBL" id="MBZ3874908.1"/>
    </source>
</evidence>
<dbReference type="CDD" id="cd07622">
    <property type="entry name" value="BAR_SNX4"/>
    <property type="match status" value="1"/>
</dbReference>
<comment type="subunit">
    <text evidence="11">Heterodimer; heterodimerizes with SNX7 or SNX30. Interacts with WWC1/KIBRA. Identified in a complex with WWC1/KIBRA and dynein components DYNLL1 and DYNC1I2. Interacts with BIN1.</text>
</comment>
<feature type="domain" description="PX" evidence="13">
    <location>
        <begin position="14"/>
        <end position="140"/>
    </location>
</feature>
<dbReference type="SUPFAM" id="SSF64268">
    <property type="entry name" value="PX domain"/>
    <property type="match status" value="1"/>
</dbReference>
<dbReference type="SMART" id="SM00312">
    <property type="entry name" value="PX"/>
    <property type="match status" value="1"/>
</dbReference>
<evidence type="ECO:0000256" key="6">
    <source>
        <dbReference type="ARBA" id="ARBA00022990"/>
    </source>
</evidence>
<feature type="compositionally biased region" description="Acidic residues" evidence="12">
    <location>
        <begin position="392"/>
        <end position="406"/>
    </location>
</feature>
<dbReference type="Gene3D" id="1.20.1270.60">
    <property type="entry name" value="Arfaptin homology (AH) domain/BAR domain"/>
    <property type="match status" value="1"/>
</dbReference>
<keyword evidence="3" id="KW-0813">Transport</keyword>
<dbReference type="PANTHER" id="PTHR46596">
    <property type="entry name" value="SORTING NEXIN-4"/>
    <property type="match status" value="1"/>
</dbReference>
<comment type="similarity">
    <text evidence="2">Belongs to the sorting nexin family.</text>
</comment>
<evidence type="ECO:0000256" key="5">
    <source>
        <dbReference type="ARBA" id="ARBA00022927"/>
    </source>
</evidence>
<gene>
    <name evidence="14" type="ORF">SUZIE_130290</name>
</gene>
<protein>
    <recommendedName>
        <fullName evidence="9">Sorting nexin-4</fullName>
    </recommendedName>
</protein>
<dbReference type="InterPro" id="IPR034783">
    <property type="entry name" value="SNX4"/>
</dbReference>
<feature type="compositionally biased region" description="Polar residues" evidence="12">
    <location>
        <begin position="500"/>
        <end position="516"/>
    </location>
</feature>
<dbReference type="GO" id="GO:0015031">
    <property type="term" value="P:protein transport"/>
    <property type="evidence" value="ECO:0007669"/>
    <property type="project" value="UniProtKB-KW"/>
</dbReference>
<keyword evidence="15" id="KW-1185">Reference proteome</keyword>
<sequence>MTENNFGLKKIEISVSEAEKRTGRNAMNMQETYTAYLIETRSVEHADGQSVLTDSLWRRYSEFELLRNYLLVYYPHIVVPPLPEKRAEFVWHKLSADNMDPDFVERRRIGLENFLLRVASHPILCRDKIFYLFLTQEGNWKETVNETGFQLKADSRLKALNATFRVKNPDKRFTELKHYSDELQSVISHLLRVRARVADRLYGVYKVHGNYGRVFSEWSAIEKEMGDGLQSAGHHMDVYASSIDDILEDEEHYADQLKEYLFYAEALRAVCRKHELMQYDLEMAAQDLASKKQQCEELATGTVRTFSLKGMTTKLFGQETPEQREARIKVLEEQINEGEQQLKSKNLEGREFVKNAWTDIERFKEQKNRDLKEALISYAVMQISMCKKEVEEFSEDDNEDDFDDSETEKQKQHKEDPHSDGTSTASSQQQAPLPAPPLQPPGPPMGLPPGPPPGAPPFLRPGMARLGGPLPQLLPPGPPPGRPPSAPLPRSASWPSSSGTPTKATSPCTSRHPSTSPRHDVPTFGAPLGPPSLGFSYRLSCQTPGMLSAPPNLIQQPKTYDRVQPPLRRKAQITNLKAEIAQFVPTALRVCRENKGATATPQGKPEDDSAVPPAKAAPKSGRSVPVSVQTKDDVYEDFMKEMEGLL</sequence>
<keyword evidence="6" id="KW-0007">Acetylation</keyword>
<dbReference type="Pfam" id="PF00787">
    <property type="entry name" value="PX"/>
    <property type="match status" value="1"/>
</dbReference>
<evidence type="ECO:0000313" key="15">
    <source>
        <dbReference type="Proteomes" id="UP001166674"/>
    </source>
</evidence>
<dbReference type="InterPro" id="IPR027267">
    <property type="entry name" value="AH/BAR_dom_sf"/>
</dbReference>
<feature type="compositionally biased region" description="Basic and acidic residues" evidence="12">
    <location>
        <begin position="407"/>
        <end position="419"/>
    </location>
</feature>
<dbReference type="InterPro" id="IPR036871">
    <property type="entry name" value="PX_dom_sf"/>
</dbReference>
<reference evidence="14" key="1">
    <citation type="submission" date="2020-03" db="EMBL/GenBank/DDBJ databases">
        <title>Studies in the Genomics of Life Span.</title>
        <authorList>
            <person name="Glass D."/>
        </authorList>
    </citation>
    <scope>NUCLEOTIDE SEQUENCE</scope>
    <source>
        <strain evidence="14">SUZIE</strain>
        <tissue evidence="14">Muscle</tissue>
    </source>
</reference>
<dbReference type="GO" id="GO:2000786">
    <property type="term" value="P:positive regulation of autophagosome assembly"/>
    <property type="evidence" value="ECO:0007669"/>
    <property type="project" value="TreeGrafter"/>
</dbReference>
<keyword evidence="4" id="KW-0967">Endosome</keyword>
<evidence type="ECO:0000256" key="7">
    <source>
        <dbReference type="ARBA" id="ARBA00023121"/>
    </source>
</evidence>
<keyword evidence="7" id="KW-0446">Lipid-binding</keyword>
<evidence type="ECO:0000256" key="9">
    <source>
        <dbReference type="ARBA" id="ARBA00040748"/>
    </source>
</evidence>
<evidence type="ECO:0000256" key="1">
    <source>
        <dbReference type="ARBA" id="ARBA00004469"/>
    </source>
</evidence>
<name>A0AA41MMV0_SCICA</name>
<feature type="compositionally biased region" description="Low complexity" evidence="12">
    <location>
        <begin position="488"/>
        <end position="499"/>
    </location>
</feature>
<evidence type="ECO:0000256" key="2">
    <source>
        <dbReference type="ARBA" id="ARBA00010883"/>
    </source>
</evidence>
<dbReference type="GO" id="GO:0005886">
    <property type="term" value="C:plasma membrane"/>
    <property type="evidence" value="ECO:0007669"/>
    <property type="project" value="TreeGrafter"/>
</dbReference>
<feature type="region of interest" description="Disordered" evidence="12">
    <location>
        <begin position="391"/>
        <end position="535"/>
    </location>
</feature>
<accession>A0AA41MMV0</accession>
<dbReference type="InterPro" id="IPR034902">
    <property type="entry name" value="PX_SNX4"/>
</dbReference>
<comment type="function">
    <text evidence="10">Involved in the regulation of endocytosis and in several stages of intracellular trafficking. Plays a role in recycling endocytosed transferrin receptor and prevent its degradation. Involved in autophagosome assembly by regulating trafficking and recycling of phospholipid scramblase ATG9A.</text>
</comment>
<dbReference type="GO" id="GO:0031201">
    <property type="term" value="C:SNARE complex"/>
    <property type="evidence" value="ECO:0007669"/>
    <property type="project" value="TreeGrafter"/>
</dbReference>
<dbReference type="EMBL" id="JAATJV010235799">
    <property type="protein sequence ID" value="MBZ3874908.1"/>
    <property type="molecule type" value="Genomic_DNA"/>
</dbReference>
<dbReference type="CDD" id="cd06864">
    <property type="entry name" value="PX_SNX4"/>
    <property type="match status" value="1"/>
</dbReference>
<feature type="compositionally biased region" description="Pro residues" evidence="12">
    <location>
        <begin position="472"/>
        <end position="487"/>
    </location>
</feature>
<feature type="compositionally biased region" description="Pro residues" evidence="12">
    <location>
        <begin position="433"/>
        <end position="459"/>
    </location>
</feature>
<evidence type="ECO:0000256" key="4">
    <source>
        <dbReference type="ARBA" id="ARBA00022753"/>
    </source>
</evidence>
<dbReference type="Gene3D" id="3.30.1520.10">
    <property type="entry name" value="Phox-like domain"/>
    <property type="match status" value="1"/>
</dbReference>
<dbReference type="FunFam" id="3.30.1520.10:FF:000031">
    <property type="entry name" value="Sorting nexin 4"/>
    <property type="match status" value="1"/>
</dbReference>
<dbReference type="InterPro" id="IPR001683">
    <property type="entry name" value="PX_dom"/>
</dbReference>
<dbReference type="PANTHER" id="PTHR46596:SF1">
    <property type="entry name" value="SORTING NEXIN-4"/>
    <property type="match status" value="1"/>
</dbReference>
<dbReference type="GO" id="GO:0031901">
    <property type="term" value="C:early endosome membrane"/>
    <property type="evidence" value="ECO:0007669"/>
    <property type="project" value="UniProtKB-SubCell"/>
</dbReference>
<keyword evidence="5" id="KW-0653">Protein transport</keyword>
<dbReference type="Proteomes" id="UP001166674">
    <property type="component" value="Unassembled WGS sequence"/>
</dbReference>
<dbReference type="GO" id="GO:0032266">
    <property type="term" value="F:phosphatidylinositol-3-phosphate binding"/>
    <property type="evidence" value="ECO:0007669"/>
    <property type="project" value="TreeGrafter"/>
</dbReference>
<feature type="region of interest" description="Disordered" evidence="12">
    <location>
        <begin position="594"/>
        <end position="628"/>
    </location>
</feature>
<dbReference type="InterPro" id="IPR037430">
    <property type="entry name" value="SNX4_BAR"/>
</dbReference>
<dbReference type="FunFam" id="1.20.1270.60:FF:000035">
    <property type="entry name" value="Sorting nexin 4"/>
    <property type="match status" value="1"/>
</dbReference>
<evidence type="ECO:0000256" key="3">
    <source>
        <dbReference type="ARBA" id="ARBA00022448"/>
    </source>
</evidence>
<comment type="subcellular location">
    <subcellularLocation>
        <location evidence="1">Early endosome membrane</location>
        <topology evidence="1">Peripheral membrane protein</topology>
        <orientation evidence="1">Cytoplasmic side</orientation>
    </subcellularLocation>
</comment>
<evidence type="ECO:0000256" key="11">
    <source>
        <dbReference type="ARBA" id="ARBA00064014"/>
    </source>
</evidence>
<comment type="caution">
    <text evidence="14">The sequence shown here is derived from an EMBL/GenBank/DDBJ whole genome shotgun (WGS) entry which is preliminary data.</text>
</comment>
<evidence type="ECO:0000256" key="10">
    <source>
        <dbReference type="ARBA" id="ARBA00058302"/>
    </source>
</evidence>
<evidence type="ECO:0000256" key="12">
    <source>
        <dbReference type="SAM" id="MobiDB-lite"/>
    </source>
</evidence>